<evidence type="ECO:0000259" key="2">
    <source>
        <dbReference type="Pfam" id="PF14517"/>
    </source>
</evidence>
<dbReference type="Gene3D" id="2.120.10.70">
    <property type="entry name" value="Fucose-specific lectin"/>
    <property type="match status" value="1"/>
</dbReference>
<protein>
    <recommendedName>
        <fullName evidence="6">Tachylectin</fullName>
    </recommendedName>
</protein>
<dbReference type="Pfam" id="PF26607">
    <property type="entry name" value="DUF8189"/>
    <property type="match status" value="1"/>
</dbReference>
<organism evidence="4 5">
    <name type="scientific">Actinokineospora globicatena</name>
    <dbReference type="NCBI Taxonomy" id="103729"/>
    <lineage>
        <taxon>Bacteria</taxon>
        <taxon>Bacillati</taxon>
        <taxon>Actinomycetota</taxon>
        <taxon>Actinomycetes</taxon>
        <taxon>Pseudonocardiales</taxon>
        <taxon>Pseudonocardiaceae</taxon>
        <taxon>Actinokineospora</taxon>
    </lineage>
</organism>
<evidence type="ECO:0000259" key="3">
    <source>
        <dbReference type="Pfam" id="PF26607"/>
    </source>
</evidence>
<sequence>MAAVTAVPLVLLGGGQSAAADPTLTCRTGVPVFTTRTNGDLAIYQHEEPENGQVVWSQGQVRGTQWFGKTLAGPDGVVYSIPTDGSLKRFRWNGTGWDGAGVPIGQGWQRFTQAQYRNLVTVDETGRIYAVDAAGALRAYLWDNTSQTWANAAGDVVATGWGQYDLITAAGAGVIYARKPTGQLIRFRYHAESQRFVQRDKQVDTGWDGFIRVFSPGADILYGVTEDGDLLWYRYLEASDEWVGGDNQGVQVGSAWDNEVDTTAMSDACKLSPNPFPSRVTVPLDNLAPTRALLGKNGVPQYFYVDGYGRVVHGKQVGTDPRTVQLAPFAETNNTKTPAAVLGSGDRLQTFVLGQDGETRTGTESADWLSWSAPSSLGGWTPGPANFVRGSDNLVRGFAVDSAGALWSRWQAAVDGPLLPWVKLGGTNLTQDFTVVRSGTAFEILVRNSSGTLVVAKNTGTTLGTWRTVGGGTITDRPAAVVNPDGKLQVYARRADGLLHTQRETTSGFPGTWSAIAGVSVVGSPAATVHGNGGIRLAVRATDSYVYVTAQSAPGSTTYDAWTALADGVSGSRSPSDTEPTLITVGGGQVLITFRDANEISYYYQSTPTSFARSGNGGYTGGSRR</sequence>
<feature type="chain" id="PRO_5040821161" description="Tachylectin" evidence="1">
    <location>
        <begin position="20"/>
        <end position="625"/>
    </location>
</feature>
<reference evidence="4" key="1">
    <citation type="submission" date="2023-02" db="EMBL/GenBank/DDBJ databases">
        <title>Actinokineospora globicatena NBRC 15670.</title>
        <authorList>
            <person name="Ichikawa N."/>
            <person name="Sato H."/>
            <person name="Tonouchi N."/>
        </authorList>
    </citation>
    <scope>NUCLEOTIDE SEQUENCE</scope>
    <source>
        <strain evidence="4">NBRC 15670</strain>
    </source>
</reference>
<dbReference type="EMBL" id="BSSD01000001">
    <property type="protein sequence ID" value="GLW89577.1"/>
    <property type="molecule type" value="Genomic_DNA"/>
</dbReference>
<comment type="caution">
    <text evidence="4">The sequence shown here is derived from an EMBL/GenBank/DDBJ whole genome shotgun (WGS) entry which is preliminary data.</text>
</comment>
<dbReference type="Gene3D" id="2.115.10.10">
    <property type="entry name" value="Tachylectin 2"/>
    <property type="match status" value="1"/>
</dbReference>
<keyword evidence="5" id="KW-1185">Reference proteome</keyword>
<evidence type="ECO:0000313" key="4">
    <source>
        <dbReference type="EMBL" id="GLW89577.1"/>
    </source>
</evidence>
<gene>
    <name evidence="4" type="ORF">Aglo03_03930</name>
</gene>
<feature type="signal peptide" evidence="1">
    <location>
        <begin position="1"/>
        <end position="19"/>
    </location>
</feature>
<dbReference type="Proteomes" id="UP001165042">
    <property type="component" value="Unassembled WGS sequence"/>
</dbReference>
<dbReference type="SUPFAM" id="SSF89372">
    <property type="entry name" value="Fucose-specific lectin"/>
    <property type="match status" value="1"/>
</dbReference>
<evidence type="ECO:0000256" key="1">
    <source>
        <dbReference type="SAM" id="SignalP"/>
    </source>
</evidence>
<evidence type="ECO:0000313" key="5">
    <source>
        <dbReference type="Proteomes" id="UP001165042"/>
    </source>
</evidence>
<name>A0A9W6QHM3_9PSEU</name>
<dbReference type="Pfam" id="PF14517">
    <property type="entry name" value="Tachylectin"/>
    <property type="match status" value="1"/>
</dbReference>
<dbReference type="AlphaFoldDB" id="A0A9W6QHM3"/>
<dbReference type="InterPro" id="IPR023294">
    <property type="entry name" value="Tachylectin2"/>
</dbReference>
<feature type="domain" description="PLL-like beta propeller" evidence="3">
    <location>
        <begin position="389"/>
        <end position="611"/>
    </location>
</feature>
<evidence type="ECO:0008006" key="6">
    <source>
        <dbReference type="Google" id="ProtNLM"/>
    </source>
</evidence>
<proteinExistence type="predicted"/>
<dbReference type="SUPFAM" id="SSF50934">
    <property type="entry name" value="Tachylectin-2"/>
    <property type="match status" value="1"/>
</dbReference>
<accession>A0A9W6QHM3</accession>
<dbReference type="InterPro" id="IPR058502">
    <property type="entry name" value="PLL-like_beta-prop"/>
</dbReference>
<dbReference type="InterPro" id="IPR036813">
    <property type="entry name" value="Tachylectin2_sf"/>
</dbReference>
<feature type="domain" description="Tachylectin 2" evidence="2">
    <location>
        <begin position="38"/>
        <end position="259"/>
    </location>
</feature>
<keyword evidence="1" id="KW-0732">Signal</keyword>